<dbReference type="InterPro" id="IPR053842">
    <property type="entry name" value="NikA-like"/>
</dbReference>
<dbReference type="GeneID" id="98916358"/>
<name>A0A4R3YLF4_9FIRM</name>
<reference evidence="1 2" key="1">
    <citation type="submission" date="2019-03" db="EMBL/GenBank/DDBJ databases">
        <title>Genomic Encyclopedia of Type Strains, Phase IV (KMG-IV): sequencing the most valuable type-strain genomes for metagenomic binning, comparative biology and taxonomic classification.</title>
        <authorList>
            <person name="Goeker M."/>
        </authorList>
    </citation>
    <scope>NUCLEOTIDE SEQUENCE [LARGE SCALE GENOMIC DNA]</scope>
    <source>
        <strain evidence="1 2">DSM 29487</strain>
    </source>
</reference>
<accession>A0A4R3YLF4</accession>
<protein>
    <recommendedName>
        <fullName evidence="3">Mobilization protein MobC</fullName>
    </recommendedName>
</protein>
<comment type="caution">
    <text evidence="1">The sequence shown here is derived from an EMBL/GenBank/DDBJ whole genome shotgun (WGS) entry which is preliminary data.</text>
</comment>
<dbReference type="Pfam" id="PF21983">
    <property type="entry name" value="NikA-like"/>
    <property type="match status" value="1"/>
</dbReference>
<evidence type="ECO:0000313" key="2">
    <source>
        <dbReference type="Proteomes" id="UP000295515"/>
    </source>
</evidence>
<evidence type="ECO:0008006" key="3">
    <source>
        <dbReference type="Google" id="ProtNLM"/>
    </source>
</evidence>
<dbReference type="RefSeq" id="WP_066444674.1">
    <property type="nucleotide sequence ID" value="NZ_JANKBF010000021.1"/>
</dbReference>
<organism evidence="1 2">
    <name type="scientific">Longibaculum muris</name>
    <dbReference type="NCBI Taxonomy" id="1796628"/>
    <lineage>
        <taxon>Bacteria</taxon>
        <taxon>Bacillati</taxon>
        <taxon>Bacillota</taxon>
        <taxon>Erysipelotrichia</taxon>
        <taxon>Erysipelotrichales</taxon>
        <taxon>Coprobacillaceae</taxon>
        <taxon>Longibaculum</taxon>
    </lineage>
</organism>
<dbReference type="EMBL" id="SMCQ01000024">
    <property type="protein sequence ID" value="TCV93080.1"/>
    <property type="molecule type" value="Genomic_DNA"/>
</dbReference>
<gene>
    <name evidence="1" type="ORF">EDD60_1241</name>
</gene>
<dbReference type="Proteomes" id="UP000295515">
    <property type="component" value="Unassembled WGS sequence"/>
</dbReference>
<sequence length="119" mass="14289">MSQKNRDYQGRWRNKIIAFRVSPEENLLLNRKVLLSGLTKQDYLIHCMSDQAYVVQGNPYVYRSLRRELRGFIQLFHEVQQLEEMDIDDLELLQYMLEIIINMKNKKEALIKADKEARQ</sequence>
<proteinExistence type="predicted"/>
<evidence type="ECO:0000313" key="1">
    <source>
        <dbReference type="EMBL" id="TCV93080.1"/>
    </source>
</evidence>
<keyword evidence="2" id="KW-1185">Reference proteome</keyword>
<dbReference type="AlphaFoldDB" id="A0A4R3YLF4"/>